<protein>
    <submittedName>
        <fullName evidence="9">Uncharacterized protein</fullName>
    </submittedName>
</protein>
<dbReference type="GO" id="GO:0005886">
    <property type="term" value="C:plasma membrane"/>
    <property type="evidence" value="ECO:0007669"/>
    <property type="project" value="UniProtKB-SubCell"/>
</dbReference>
<evidence type="ECO:0000256" key="1">
    <source>
        <dbReference type="ARBA" id="ARBA00004651"/>
    </source>
</evidence>
<evidence type="ECO:0000313" key="9">
    <source>
        <dbReference type="EMBL" id="KAL3272126.1"/>
    </source>
</evidence>
<name>A0ABD2N1D7_9CUCU</name>
<evidence type="ECO:0000256" key="2">
    <source>
        <dbReference type="ARBA" id="ARBA00022475"/>
    </source>
</evidence>
<comment type="subcellular location">
    <subcellularLocation>
        <location evidence="1">Cell membrane</location>
        <topology evidence="1">Multi-pass membrane protein</topology>
    </subcellularLocation>
</comment>
<keyword evidence="6" id="KW-0675">Receptor</keyword>
<evidence type="ECO:0000256" key="4">
    <source>
        <dbReference type="ARBA" id="ARBA00022989"/>
    </source>
</evidence>
<keyword evidence="7" id="KW-0325">Glycoprotein</keyword>
<dbReference type="EMBL" id="JABFTP020000042">
    <property type="protein sequence ID" value="KAL3272126.1"/>
    <property type="molecule type" value="Genomic_DNA"/>
</dbReference>
<evidence type="ECO:0000256" key="3">
    <source>
        <dbReference type="ARBA" id="ARBA00022692"/>
    </source>
</evidence>
<evidence type="ECO:0000256" key="8">
    <source>
        <dbReference type="SAM" id="Phobius"/>
    </source>
</evidence>
<proteinExistence type="predicted"/>
<accession>A0ABD2N1D7</accession>
<sequence>MQGIISKNLRIGCPNYLTSFFNTTPTIAKYLESHHVACDHTNNCLHEAILRRDMVVCKPKIRLRSEEILIDQNTGRWMIKVLNQPLYVRYSVAFFQKGHPFLPLFDRYLYRLQDSGIMENILTSYELQRLEEPLKAEIESLRFEHILAPVVVWFIGIIMSLVMFTVERVHFASLK</sequence>
<feature type="transmembrane region" description="Helical" evidence="8">
    <location>
        <begin position="146"/>
        <end position="166"/>
    </location>
</feature>
<evidence type="ECO:0000313" key="10">
    <source>
        <dbReference type="Proteomes" id="UP001516400"/>
    </source>
</evidence>
<comment type="caution">
    <text evidence="9">The sequence shown here is derived from an EMBL/GenBank/DDBJ whole genome shotgun (WGS) entry which is preliminary data.</text>
</comment>
<evidence type="ECO:0000256" key="6">
    <source>
        <dbReference type="ARBA" id="ARBA00023170"/>
    </source>
</evidence>
<reference evidence="9 10" key="1">
    <citation type="journal article" date="2021" name="BMC Biol.">
        <title>Horizontally acquired antibacterial genes associated with adaptive radiation of ladybird beetles.</title>
        <authorList>
            <person name="Li H.S."/>
            <person name="Tang X.F."/>
            <person name="Huang Y.H."/>
            <person name="Xu Z.Y."/>
            <person name="Chen M.L."/>
            <person name="Du X.Y."/>
            <person name="Qiu B.Y."/>
            <person name="Chen P.T."/>
            <person name="Zhang W."/>
            <person name="Slipinski A."/>
            <person name="Escalona H.E."/>
            <person name="Waterhouse R.M."/>
            <person name="Zwick A."/>
            <person name="Pang H."/>
        </authorList>
    </citation>
    <scope>NUCLEOTIDE SEQUENCE [LARGE SCALE GENOMIC DNA]</scope>
    <source>
        <strain evidence="9">SYSU2018</strain>
    </source>
</reference>
<keyword evidence="4 8" id="KW-1133">Transmembrane helix</keyword>
<dbReference type="AlphaFoldDB" id="A0ABD2N1D7"/>
<keyword evidence="5 8" id="KW-0472">Membrane</keyword>
<keyword evidence="2" id="KW-1003">Cell membrane</keyword>
<dbReference type="PANTHER" id="PTHR42643">
    <property type="entry name" value="IONOTROPIC RECEPTOR 20A-RELATED"/>
    <property type="match status" value="1"/>
</dbReference>
<evidence type="ECO:0000256" key="5">
    <source>
        <dbReference type="ARBA" id="ARBA00023136"/>
    </source>
</evidence>
<evidence type="ECO:0000256" key="7">
    <source>
        <dbReference type="ARBA" id="ARBA00023180"/>
    </source>
</evidence>
<dbReference type="InterPro" id="IPR052192">
    <property type="entry name" value="Insect_Ionotropic_Sensory_Rcpt"/>
</dbReference>
<keyword evidence="10" id="KW-1185">Reference proteome</keyword>
<dbReference type="PANTHER" id="PTHR42643:SF24">
    <property type="entry name" value="IONOTROPIC RECEPTOR 60A"/>
    <property type="match status" value="1"/>
</dbReference>
<organism evidence="9 10">
    <name type="scientific">Cryptolaemus montrouzieri</name>
    <dbReference type="NCBI Taxonomy" id="559131"/>
    <lineage>
        <taxon>Eukaryota</taxon>
        <taxon>Metazoa</taxon>
        <taxon>Ecdysozoa</taxon>
        <taxon>Arthropoda</taxon>
        <taxon>Hexapoda</taxon>
        <taxon>Insecta</taxon>
        <taxon>Pterygota</taxon>
        <taxon>Neoptera</taxon>
        <taxon>Endopterygota</taxon>
        <taxon>Coleoptera</taxon>
        <taxon>Polyphaga</taxon>
        <taxon>Cucujiformia</taxon>
        <taxon>Coccinelloidea</taxon>
        <taxon>Coccinellidae</taxon>
        <taxon>Scymninae</taxon>
        <taxon>Scymnini</taxon>
        <taxon>Cryptolaemus</taxon>
    </lineage>
</organism>
<keyword evidence="3 8" id="KW-0812">Transmembrane</keyword>
<dbReference type="Proteomes" id="UP001516400">
    <property type="component" value="Unassembled WGS sequence"/>
</dbReference>
<gene>
    <name evidence="9" type="ORF">HHI36_022609</name>
</gene>